<evidence type="ECO:0000313" key="2">
    <source>
        <dbReference type="EMBL" id="KAL3863300.1"/>
    </source>
</evidence>
<dbReference type="EMBL" id="JBJQND010000010">
    <property type="protein sequence ID" value="KAL3863300.1"/>
    <property type="molecule type" value="Genomic_DNA"/>
</dbReference>
<evidence type="ECO:0000313" key="3">
    <source>
        <dbReference type="Proteomes" id="UP001634394"/>
    </source>
</evidence>
<protein>
    <recommendedName>
        <fullName evidence="1">PKD/REJ-like domain-containing protein</fullName>
    </recommendedName>
</protein>
<gene>
    <name evidence="2" type="ORF">ACJMK2_005065</name>
</gene>
<dbReference type="Pfam" id="PF02010">
    <property type="entry name" value="REJ"/>
    <property type="match status" value="1"/>
</dbReference>
<organism evidence="2 3">
    <name type="scientific">Sinanodonta woodiana</name>
    <name type="common">Chinese pond mussel</name>
    <name type="synonym">Anodonta woodiana</name>
    <dbReference type="NCBI Taxonomy" id="1069815"/>
    <lineage>
        <taxon>Eukaryota</taxon>
        <taxon>Metazoa</taxon>
        <taxon>Spiralia</taxon>
        <taxon>Lophotrochozoa</taxon>
        <taxon>Mollusca</taxon>
        <taxon>Bivalvia</taxon>
        <taxon>Autobranchia</taxon>
        <taxon>Heteroconchia</taxon>
        <taxon>Palaeoheterodonta</taxon>
        <taxon>Unionida</taxon>
        <taxon>Unionoidea</taxon>
        <taxon>Unionidae</taxon>
        <taxon>Unioninae</taxon>
        <taxon>Sinanodonta</taxon>
    </lineage>
</organism>
<reference evidence="2 3" key="1">
    <citation type="submission" date="2024-11" db="EMBL/GenBank/DDBJ databases">
        <title>Chromosome-level genome assembly of the freshwater bivalve Anodonta woodiana.</title>
        <authorList>
            <person name="Chen X."/>
        </authorList>
    </citation>
    <scope>NUCLEOTIDE SEQUENCE [LARGE SCALE GENOMIC DNA]</scope>
    <source>
        <strain evidence="2">MN2024</strain>
        <tissue evidence="2">Gills</tissue>
    </source>
</reference>
<sequence>CVENCLDKVNFQKRIVLEPLCTGCSQGTKNVTWKLEKMGLLNETSKQYQFIIQNLAPNAVYTLLLEMSFATVEGDTTILNSTKIIKTTIQPSGGPCSVSPNEGYNVITSFTITCPDYIDINGLKDRVTYNLFLLGNVVGS</sequence>
<proteinExistence type="predicted"/>
<dbReference type="AlphaFoldDB" id="A0ABD3VNX2"/>
<comment type="caution">
    <text evidence="2">The sequence shown here is derived from an EMBL/GenBank/DDBJ whole genome shotgun (WGS) entry which is preliminary data.</text>
</comment>
<dbReference type="InterPro" id="IPR002859">
    <property type="entry name" value="PKD/REJ-like"/>
</dbReference>
<accession>A0ABD3VNX2</accession>
<name>A0ABD3VNX2_SINWO</name>
<feature type="non-terminal residue" evidence="2">
    <location>
        <position position="1"/>
    </location>
</feature>
<evidence type="ECO:0000259" key="1">
    <source>
        <dbReference type="Pfam" id="PF02010"/>
    </source>
</evidence>
<feature type="non-terminal residue" evidence="2">
    <location>
        <position position="140"/>
    </location>
</feature>
<keyword evidence="3" id="KW-1185">Reference proteome</keyword>
<feature type="domain" description="PKD/REJ-like" evidence="1">
    <location>
        <begin position="1"/>
        <end position="119"/>
    </location>
</feature>
<dbReference type="Proteomes" id="UP001634394">
    <property type="component" value="Unassembled WGS sequence"/>
</dbReference>